<evidence type="ECO:0000313" key="5">
    <source>
        <dbReference type="EMBL" id="EYU37367.1"/>
    </source>
</evidence>
<feature type="signal peptide" evidence="3">
    <location>
        <begin position="1"/>
        <end position="20"/>
    </location>
</feature>
<evidence type="ECO:0000313" key="6">
    <source>
        <dbReference type="Proteomes" id="UP000030748"/>
    </source>
</evidence>
<evidence type="ECO:0000259" key="4">
    <source>
        <dbReference type="PROSITE" id="PS51473"/>
    </source>
</evidence>
<feature type="domain" description="Gnk2-homologous" evidence="4">
    <location>
        <begin position="119"/>
        <end position="230"/>
    </location>
</feature>
<reference evidence="5 6" key="1">
    <citation type="journal article" date="2013" name="Proc. Natl. Acad. Sci. U.S.A.">
        <title>Fine-scale variation in meiotic recombination in Mimulus inferred from population shotgun sequencing.</title>
        <authorList>
            <person name="Hellsten U."/>
            <person name="Wright K.M."/>
            <person name="Jenkins J."/>
            <person name="Shu S."/>
            <person name="Yuan Y."/>
            <person name="Wessler S.R."/>
            <person name="Schmutz J."/>
            <person name="Willis J.H."/>
            <person name="Rokhsar D.S."/>
        </authorList>
    </citation>
    <scope>NUCLEOTIDE SEQUENCE [LARGE SCALE GENOMIC DNA]</scope>
    <source>
        <strain evidence="6">cv. DUN x IM62</strain>
    </source>
</reference>
<organism evidence="5 6">
    <name type="scientific">Erythranthe guttata</name>
    <name type="common">Yellow monkey flower</name>
    <name type="synonym">Mimulus guttatus</name>
    <dbReference type="NCBI Taxonomy" id="4155"/>
    <lineage>
        <taxon>Eukaryota</taxon>
        <taxon>Viridiplantae</taxon>
        <taxon>Streptophyta</taxon>
        <taxon>Embryophyta</taxon>
        <taxon>Tracheophyta</taxon>
        <taxon>Spermatophyta</taxon>
        <taxon>Magnoliopsida</taxon>
        <taxon>eudicotyledons</taxon>
        <taxon>Gunneridae</taxon>
        <taxon>Pentapetalae</taxon>
        <taxon>asterids</taxon>
        <taxon>lamiids</taxon>
        <taxon>Lamiales</taxon>
        <taxon>Phrymaceae</taxon>
        <taxon>Erythranthe</taxon>
    </lineage>
</organism>
<keyword evidence="1 3" id="KW-0732">Signal</keyword>
<protein>
    <recommendedName>
        <fullName evidence="4">Gnk2-homologous domain-containing protein</fullName>
    </recommendedName>
</protein>
<dbReference type="PROSITE" id="PS51473">
    <property type="entry name" value="GNK2"/>
    <property type="match status" value="1"/>
</dbReference>
<accession>A0A022RAJ7</accession>
<dbReference type="InterPro" id="IPR038408">
    <property type="entry name" value="GNK2_sf"/>
</dbReference>
<dbReference type="EMBL" id="KI630536">
    <property type="protein sequence ID" value="EYU37367.1"/>
    <property type="molecule type" value="Genomic_DNA"/>
</dbReference>
<dbReference type="PANTHER" id="PTHR32099">
    <property type="entry name" value="CYSTEINE-RICH REPEAT SECRETORY PROTEIN"/>
    <property type="match status" value="1"/>
</dbReference>
<name>A0A022RAJ7_ERYGU</name>
<gene>
    <name evidence="5" type="ORF">MIMGU_mgv1a022362mg</name>
</gene>
<dbReference type="Proteomes" id="UP000030748">
    <property type="component" value="Unassembled WGS sequence"/>
</dbReference>
<dbReference type="CDD" id="cd23509">
    <property type="entry name" value="Gnk2-like"/>
    <property type="match status" value="1"/>
</dbReference>
<dbReference type="InterPro" id="IPR002902">
    <property type="entry name" value="GNK2"/>
</dbReference>
<sequence length="235" mass="26165">MSSIMIFLSLFLLFFRHCNADDNFLWGSSCSHPSEAKSSTWTTNLNNLFSALETNVTLNNGYCKAEAGENGPDKVNSFNTNSSSCDDGGGGRRRNRRVMVYQRWCVMRYSNESFFGVWEKSIHIVTSNRSFSKEQPAVAAKGRMMMMGLAAAAPGEGLMFAKAEMEDAMGGKRYGLAQCTRDLVKSDCRDCLEHLLKEYGSIGTGATVVEKRSWGMFVEGCFMLYDDIPFTAIDE</sequence>
<feature type="non-terminal residue" evidence="5">
    <location>
        <position position="235"/>
    </location>
</feature>
<dbReference type="STRING" id="4155.A0A022RAJ7"/>
<evidence type="ECO:0000256" key="3">
    <source>
        <dbReference type="SAM" id="SignalP"/>
    </source>
</evidence>
<feature type="chain" id="PRO_5001504601" description="Gnk2-homologous domain-containing protein" evidence="3">
    <location>
        <begin position="21"/>
        <end position="235"/>
    </location>
</feature>
<proteinExistence type="predicted"/>
<dbReference type="PANTHER" id="PTHR32099:SF30">
    <property type="entry name" value="OS03G0564600 PROTEIN"/>
    <property type="match status" value="1"/>
</dbReference>
<dbReference type="Gene3D" id="3.30.430.20">
    <property type="entry name" value="Gnk2 domain, C-X8-C-X2-C motif"/>
    <property type="match status" value="1"/>
</dbReference>
<keyword evidence="6" id="KW-1185">Reference proteome</keyword>
<dbReference type="Pfam" id="PF01657">
    <property type="entry name" value="Stress-antifung"/>
    <property type="match status" value="1"/>
</dbReference>
<dbReference type="AlphaFoldDB" id="A0A022RAJ7"/>
<evidence type="ECO:0000256" key="2">
    <source>
        <dbReference type="ARBA" id="ARBA00022737"/>
    </source>
</evidence>
<evidence type="ECO:0000256" key="1">
    <source>
        <dbReference type="ARBA" id="ARBA00022729"/>
    </source>
</evidence>
<keyword evidence="2" id="KW-0677">Repeat</keyword>